<keyword evidence="2" id="KW-0732">Signal</keyword>
<evidence type="ECO:0000313" key="3">
    <source>
        <dbReference type="Proteomes" id="UP000887572"/>
    </source>
</evidence>
<dbReference type="WBParaSite" id="Gr19_v10_g6025.t1">
    <property type="protein sequence ID" value="Gr19_v10_g6025.t1"/>
    <property type="gene ID" value="Gr19_v10_g6025"/>
</dbReference>
<reference evidence="4" key="1">
    <citation type="submission" date="2022-11" db="UniProtKB">
        <authorList>
            <consortium name="WormBaseParasite"/>
        </authorList>
    </citation>
    <scope>IDENTIFICATION</scope>
</reference>
<accession>A0A914I2J5</accession>
<feature type="signal peptide" evidence="2">
    <location>
        <begin position="1"/>
        <end position="23"/>
    </location>
</feature>
<keyword evidence="1" id="KW-0472">Membrane</keyword>
<feature type="transmembrane region" description="Helical" evidence="1">
    <location>
        <begin position="64"/>
        <end position="82"/>
    </location>
</feature>
<sequence>MNSSQILFIFLLINHCFVSNTFCQTAENGANLKFPLIHPDNSQSLKQQQLTNNIGQMRRRRGTFVKAALGGAAVGGGIALLAKAFRQRNPSPPYQRQYLHTFG</sequence>
<protein>
    <submittedName>
        <fullName evidence="4">Uncharacterized protein</fullName>
    </submittedName>
</protein>
<keyword evidence="1" id="KW-1133">Transmembrane helix</keyword>
<keyword evidence="3" id="KW-1185">Reference proteome</keyword>
<evidence type="ECO:0000256" key="1">
    <source>
        <dbReference type="SAM" id="Phobius"/>
    </source>
</evidence>
<evidence type="ECO:0000313" key="4">
    <source>
        <dbReference type="WBParaSite" id="Gr19_v10_g6025.t1"/>
    </source>
</evidence>
<feature type="chain" id="PRO_5037755744" evidence="2">
    <location>
        <begin position="24"/>
        <end position="103"/>
    </location>
</feature>
<dbReference type="Proteomes" id="UP000887572">
    <property type="component" value="Unplaced"/>
</dbReference>
<keyword evidence="1" id="KW-0812">Transmembrane</keyword>
<evidence type="ECO:0000256" key="2">
    <source>
        <dbReference type="SAM" id="SignalP"/>
    </source>
</evidence>
<dbReference type="AlphaFoldDB" id="A0A914I2J5"/>
<name>A0A914I2J5_GLORO</name>
<proteinExistence type="predicted"/>
<organism evidence="3 4">
    <name type="scientific">Globodera rostochiensis</name>
    <name type="common">Golden nematode worm</name>
    <name type="synonym">Heterodera rostochiensis</name>
    <dbReference type="NCBI Taxonomy" id="31243"/>
    <lineage>
        <taxon>Eukaryota</taxon>
        <taxon>Metazoa</taxon>
        <taxon>Ecdysozoa</taxon>
        <taxon>Nematoda</taxon>
        <taxon>Chromadorea</taxon>
        <taxon>Rhabditida</taxon>
        <taxon>Tylenchina</taxon>
        <taxon>Tylenchomorpha</taxon>
        <taxon>Tylenchoidea</taxon>
        <taxon>Heteroderidae</taxon>
        <taxon>Heteroderinae</taxon>
        <taxon>Globodera</taxon>
    </lineage>
</organism>